<feature type="transmembrane region" description="Helical" evidence="1">
    <location>
        <begin position="52"/>
        <end position="72"/>
    </location>
</feature>
<organism evidence="3 4">
    <name type="scientific">Algoriphagus confluentis</name>
    <dbReference type="NCBI Taxonomy" id="1697556"/>
    <lineage>
        <taxon>Bacteria</taxon>
        <taxon>Pseudomonadati</taxon>
        <taxon>Bacteroidota</taxon>
        <taxon>Cytophagia</taxon>
        <taxon>Cytophagales</taxon>
        <taxon>Cyclobacteriaceae</taxon>
        <taxon>Algoriphagus</taxon>
    </lineage>
</organism>
<feature type="domain" description="PH" evidence="2">
    <location>
        <begin position="13"/>
        <end position="156"/>
    </location>
</feature>
<evidence type="ECO:0000259" key="2">
    <source>
        <dbReference type="Pfam" id="PF26566"/>
    </source>
</evidence>
<proteinExistence type="predicted"/>
<accession>A0ABQ6PSL5</accession>
<keyword evidence="1" id="KW-0472">Membrane</keyword>
<dbReference type="EMBL" id="BTPD01000011">
    <property type="protein sequence ID" value="GMQ30631.1"/>
    <property type="molecule type" value="Genomic_DNA"/>
</dbReference>
<keyword evidence="1" id="KW-1133">Transmembrane helix</keyword>
<dbReference type="Pfam" id="PF26566">
    <property type="entry name" value="PH_40"/>
    <property type="match status" value="1"/>
</dbReference>
<sequence length="179" mass="21373">MVGDQGKLKGMYTYKISFEYHFQNSWPILIYFIGSFILPFYMINRFGSGDTWIFVLLSAALFLFFFVPQLILHINYFMKNRCDIFFYYPVGQRVTINHKGESTSFLLSDIERIKRFKSFPLAENRMQWFPWDNYNYSIIQLKNGEEFTITSLLVPNMELPIDSGRVELKKRFYPIVRDA</sequence>
<dbReference type="RefSeq" id="WP_338225342.1">
    <property type="nucleotide sequence ID" value="NZ_BTPD01000011.1"/>
</dbReference>
<feature type="transmembrane region" description="Helical" evidence="1">
    <location>
        <begin position="28"/>
        <end position="46"/>
    </location>
</feature>
<keyword evidence="4" id="KW-1185">Reference proteome</keyword>
<protein>
    <recommendedName>
        <fullName evidence="2">PH domain-containing protein</fullName>
    </recommendedName>
</protein>
<comment type="caution">
    <text evidence="3">The sequence shown here is derived from an EMBL/GenBank/DDBJ whole genome shotgun (WGS) entry which is preliminary data.</text>
</comment>
<reference evidence="3 4" key="1">
    <citation type="submission" date="2023-08" db="EMBL/GenBank/DDBJ databases">
        <title>Draft genome sequence of Algoriphagus confluentis.</title>
        <authorList>
            <person name="Takatani N."/>
            <person name="Hosokawa M."/>
            <person name="Sawabe T."/>
        </authorList>
    </citation>
    <scope>NUCLEOTIDE SEQUENCE [LARGE SCALE GENOMIC DNA]</scope>
    <source>
        <strain evidence="3 4">NBRC 111222</strain>
    </source>
</reference>
<dbReference type="InterPro" id="IPR058916">
    <property type="entry name" value="PH_40"/>
</dbReference>
<name>A0ABQ6PSL5_9BACT</name>
<evidence type="ECO:0000313" key="3">
    <source>
        <dbReference type="EMBL" id="GMQ30631.1"/>
    </source>
</evidence>
<dbReference type="Proteomes" id="UP001338309">
    <property type="component" value="Unassembled WGS sequence"/>
</dbReference>
<evidence type="ECO:0000313" key="4">
    <source>
        <dbReference type="Proteomes" id="UP001338309"/>
    </source>
</evidence>
<keyword evidence="1" id="KW-0812">Transmembrane</keyword>
<evidence type="ECO:0000256" key="1">
    <source>
        <dbReference type="SAM" id="Phobius"/>
    </source>
</evidence>
<gene>
    <name evidence="3" type="ORF">Aconfl_32740</name>
</gene>